<dbReference type="GO" id="GO:0015833">
    <property type="term" value="P:peptide transport"/>
    <property type="evidence" value="ECO:0007669"/>
    <property type="project" value="TreeGrafter"/>
</dbReference>
<dbReference type="Gene3D" id="3.10.105.10">
    <property type="entry name" value="Dipeptide-binding Protein, Domain 3"/>
    <property type="match status" value="1"/>
</dbReference>
<gene>
    <name evidence="7" type="ORF">ARD30_15105</name>
    <name evidence="8" type="ORF">SAMN05660750_04334</name>
</gene>
<dbReference type="InterPro" id="IPR039424">
    <property type="entry name" value="SBP_5"/>
</dbReference>
<accession>A0A0Q3SXY9</accession>
<dbReference type="EMBL" id="LMAR01000042">
    <property type="protein sequence ID" value="KQK30178.1"/>
    <property type="molecule type" value="Genomic_DNA"/>
</dbReference>
<keyword evidence="4 5" id="KW-0732">Signal</keyword>
<evidence type="ECO:0000256" key="5">
    <source>
        <dbReference type="SAM" id="SignalP"/>
    </source>
</evidence>
<keyword evidence="9" id="KW-1185">Reference proteome</keyword>
<dbReference type="Gene3D" id="3.90.76.10">
    <property type="entry name" value="Dipeptide-binding Protein, Domain 1"/>
    <property type="match status" value="1"/>
</dbReference>
<dbReference type="Gene3D" id="3.40.190.10">
    <property type="entry name" value="Periplasmic binding protein-like II"/>
    <property type="match status" value="1"/>
</dbReference>
<evidence type="ECO:0000259" key="6">
    <source>
        <dbReference type="Pfam" id="PF00496"/>
    </source>
</evidence>
<reference evidence="8 10" key="2">
    <citation type="submission" date="2017-02" db="EMBL/GenBank/DDBJ databases">
        <authorList>
            <person name="Peterson S.W."/>
        </authorList>
    </citation>
    <scope>NUCLEOTIDE SEQUENCE [LARGE SCALE GENOMIC DNA]</scope>
    <source>
        <strain evidence="8 10">DSM 9653</strain>
    </source>
</reference>
<evidence type="ECO:0000313" key="7">
    <source>
        <dbReference type="EMBL" id="KQK30178.1"/>
    </source>
</evidence>
<reference evidence="7 9" key="1">
    <citation type="submission" date="2015-10" db="EMBL/GenBank/DDBJ databases">
        <title>Draft genome of Bosea thiooxidans.</title>
        <authorList>
            <person name="Wang X."/>
        </authorList>
    </citation>
    <scope>NUCLEOTIDE SEQUENCE [LARGE SCALE GENOMIC DNA]</scope>
    <source>
        <strain evidence="7 9">CGMCC 9174</strain>
    </source>
</reference>
<sequence>MQEILISRRLLLAGFASAVAAAPLRARAQGRASVLVLGMDISDGRNYDPARMSDLTPPLTNGNVYDTLVTLHPGDYATIQPMLATEWGLTQDGKAWRFHLRKGVKFWDGGDFTAEDVKFSLDRMVNLKDQPSAYASNVKSVDIVDSHTVDIVMNDPDVPLLMNLVAPAFAIYSKKLSTAQGAVSGPGADKSDKATAWLNQNSAGTAAYRMVSWERNSAVTLARNPHWWGGKAPFERVVIRHIADGAAQLLALRRGDIDAAFNLNAEQRASLTGSSDLRVEETASLDHIYMTLTSSAELNKALASPEARRAVAYAIDYDGIINGLIGGSAVRPASFLPIGVGGSTAELTQQDGYRQDLDKAKALLAAAGLPGGFEFEMSIANAAILGTNYQIIAQKIQSDLARVGIKMSLKPLDPVNLRTLYNGGKTQSVITFWNTPSPEPSLWSTASVQRVAKRVHWDVPQAMHDLVARASTARSSSEQTKLYIEYQKNLIENANYITLMQPIYRIAVSNKIKDFNATGAGWYVEMKKIRPS</sequence>
<feature type="signal peptide" evidence="5">
    <location>
        <begin position="1"/>
        <end position="21"/>
    </location>
</feature>
<dbReference type="GO" id="GO:1904680">
    <property type="term" value="F:peptide transmembrane transporter activity"/>
    <property type="evidence" value="ECO:0007669"/>
    <property type="project" value="TreeGrafter"/>
</dbReference>
<dbReference type="PROSITE" id="PS51318">
    <property type="entry name" value="TAT"/>
    <property type="match status" value="1"/>
</dbReference>
<proteinExistence type="inferred from homology"/>
<comment type="similarity">
    <text evidence="2">Belongs to the bacterial solute-binding protein 5 family.</text>
</comment>
<dbReference type="EMBL" id="FUYX01000015">
    <property type="protein sequence ID" value="SKC11297.1"/>
    <property type="molecule type" value="Genomic_DNA"/>
</dbReference>
<dbReference type="RefSeq" id="WP_079592072.1">
    <property type="nucleotide sequence ID" value="NZ_FUYX01000015.1"/>
</dbReference>
<evidence type="ECO:0000256" key="4">
    <source>
        <dbReference type="ARBA" id="ARBA00022729"/>
    </source>
</evidence>
<dbReference type="SUPFAM" id="SSF53850">
    <property type="entry name" value="Periplasmic binding protein-like II"/>
    <property type="match status" value="1"/>
</dbReference>
<dbReference type="InterPro" id="IPR023765">
    <property type="entry name" value="SBP_5_CS"/>
</dbReference>
<dbReference type="CDD" id="cd08512">
    <property type="entry name" value="PBP2_NikA_DppA_OppA_like_7"/>
    <property type="match status" value="1"/>
</dbReference>
<dbReference type="AlphaFoldDB" id="A0A0Q3SXY9"/>
<dbReference type="GO" id="GO:0043190">
    <property type="term" value="C:ATP-binding cassette (ABC) transporter complex"/>
    <property type="evidence" value="ECO:0007669"/>
    <property type="project" value="InterPro"/>
</dbReference>
<dbReference type="Pfam" id="PF00496">
    <property type="entry name" value="SBP_bac_5"/>
    <property type="match status" value="1"/>
</dbReference>
<evidence type="ECO:0000256" key="1">
    <source>
        <dbReference type="ARBA" id="ARBA00004418"/>
    </source>
</evidence>
<dbReference type="InterPro" id="IPR030678">
    <property type="entry name" value="Peptide/Ni-bd"/>
</dbReference>
<feature type="domain" description="Solute-binding protein family 5" evidence="6">
    <location>
        <begin position="78"/>
        <end position="441"/>
    </location>
</feature>
<comment type="subcellular location">
    <subcellularLocation>
        <location evidence="1">Periplasm</location>
    </subcellularLocation>
</comment>
<evidence type="ECO:0000313" key="8">
    <source>
        <dbReference type="EMBL" id="SKC11297.1"/>
    </source>
</evidence>
<evidence type="ECO:0000256" key="3">
    <source>
        <dbReference type="ARBA" id="ARBA00022448"/>
    </source>
</evidence>
<dbReference type="InterPro" id="IPR006311">
    <property type="entry name" value="TAT_signal"/>
</dbReference>
<dbReference type="STRING" id="53254.SAMN05660750_04334"/>
<feature type="chain" id="PRO_5014520661" evidence="5">
    <location>
        <begin position="22"/>
        <end position="532"/>
    </location>
</feature>
<evidence type="ECO:0000313" key="9">
    <source>
        <dbReference type="Proteomes" id="UP000051562"/>
    </source>
</evidence>
<evidence type="ECO:0000313" key="10">
    <source>
        <dbReference type="Proteomes" id="UP000190130"/>
    </source>
</evidence>
<dbReference type="Proteomes" id="UP000190130">
    <property type="component" value="Unassembled WGS sequence"/>
</dbReference>
<keyword evidence="3" id="KW-0813">Transport</keyword>
<dbReference type="PANTHER" id="PTHR30290:SF9">
    <property type="entry name" value="OLIGOPEPTIDE-BINDING PROTEIN APPA"/>
    <property type="match status" value="1"/>
</dbReference>
<dbReference type="Proteomes" id="UP000051562">
    <property type="component" value="Unassembled WGS sequence"/>
</dbReference>
<evidence type="ECO:0000256" key="2">
    <source>
        <dbReference type="ARBA" id="ARBA00005695"/>
    </source>
</evidence>
<dbReference type="PANTHER" id="PTHR30290">
    <property type="entry name" value="PERIPLASMIC BINDING COMPONENT OF ABC TRANSPORTER"/>
    <property type="match status" value="1"/>
</dbReference>
<dbReference type="InterPro" id="IPR000914">
    <property type="entry name" value="SBP_5_dom"/>
</dbReference>
<dbReference type="PROSITE" id="PS01040">
    <property type="entry name" value="SBP_BACTERIAL_5"/>
    <property type="match status" value="1"/>
</dbReference>
<organism evidence="7 9">
    <name type="scientific">Bosea thiooxidans</name>
    <dbReference type="NCBI Taxonomy" id="53254"/>
    <lineage>
        <taxon>Bacteria</taxon>
        <taxon>Pseudomonadati</taxon>
        <taxon>Pseudomonadota</taxon>
        <taxon>Alphaproteobacteria</taxon>
        <taxon>Hyphomicrobiales</taxon>
        <taxon>Boseaceae</taxon>
        <taxon>Bosea</taxon>
    </lineage>
</organism>
<protein>
    <submittedName>
        <fullName evidence="8">Peptide/nickel transport system substrate-binding protein</fullName>
    </submittedName>
</protein>
<dbReference type="PIRSF" id="PIRSF002741">
    <property type="entry name" value="MppA"/>
    <property type="match status" value="1"/>
</dbReference>
<name>A0A0Q3SXY9_9HYPH</name>
<dbReference type="GO" id="GO:0030288">
    <property type="term" value="C:outer membrane-bounded periplasmic space"/>
    <property type="evidence" value="ECO:0007669"/>
    <property type="project" value="UniProtKB-ARBA"/>
</dbReference>